<sequence>MYNKVTLSNSESIAYIDRGQGTTLLLLHGNMTSSKHLEQFINTLPNNIRVIAPDMRGFGLSSYRKPIDSLSELSSDINELMQLLDIDSFAVAGWSMGGGVAMQMACDYPEKITHLILISSIGTAGYPLRANFGQGELLTSKEMICQDAAISTVVSAFKHKDKTFVKQLWDTAVYNHKKPEEFYYSQLIDDVLTQVNIDNVYYALSRFNISNKTNGIVDGNNLLTRLKAPALILHGESDLVIPLITAQQTNEELTTLGISIDIHECSDSGHSLFIDQPEYLCKKISDFLIG</sequence>
<dbReference type="PANTHER" id="PTHR43798">
    <property type="entry name" value="MONOACYLGLYCEROL LIPASE"/>
    <property type="match status" value="1"/>
</dbReference>
<dbReference type="GO" id="GO:0016020">
    <property type="term" value="C:membrane"/>
    <property type="evidence" value="ECO:0007669"/>
    <property type="project" value="TreeGrafter"/>
</dbReference>
<accession>A0A240EF76</accession>
<evidence type="ECO:0000313" key="2">
    <source>
        <dbReference type="EMBL" id="SNX47337.1"/>
    </source>
</evidence>
<dbReference type="AlphaFoldDB" id="A0A240EF76"/>
<dbReference type="Gene3D" id="3.40.50.1820">
    <property type="entry name" value="alpha/beta hydrolase"/>
    <property type="match status" value="1"/>
</dbReference>
<evidence type="ECO:0000313" key="3">
    <source>
        <dbReference type="Proteomes" id="UP000219336"/>
    </source>
</evidence>
<dbReference type="EMBL" id="OANU01000008">
    <property type="protein sequence ID" value="SNX47337.1"/>
    <property type="molecule type" value="Genomic_DNA"/>
</dbReference>
<dbReference type="PRINTS" id="PR00111">
    <property type="entry name" value="ABHYDROLASE"/>
</dbReference>
<dbReference type="EC" id="3.7.1.9" evidence="2"/>
<evidence type="ECO:0000259" key="1">
    <source>
        <dbReference type="Pfam" id="PF00561"/>
    </source>
</evidence>
<dbReference type="RefSeq" id="WP_208617717.1">
    <property type="nucleotide sequence ID" value="NZ_JBHSII010000001.1"/>
</dbReference>
<dbReference type="InterPro" id="IPR029058">
    <property type="entry name" value="AB_hydrolase_fold"/>
</dbReference>
<dbReference type="PANTHER" id="PTHR43798:SF33">
    <property type="entry name" value="HYDROLASE, PUTATIVE (AFU_ORTHOLOGUE AFUA_2G14860)-RELATED"/>
    <property type="match status" value="1"/>
</dbReference>
<gene>
    <name evidence="2" type="primary">xylF</name>
    <name evidence="2" type="ORF">VTH8203_00938</name>
</gene>
<protein>
    <submittedName>
        <fullName evidence="2">2-hydroxymuconate semialdehyde hydrolase</fullName>
        <ecNumber evidence="2">3.7.1.9</ecNumber>
    </submittedName>
</protein>
<dbReference type="GO" id="GO:0018775">
    <property type="term" value="F:2-hydroxymuconate-semialdehyde hydrolase activity"/>
    <property type="evidence" value="ECO:0007669"/>
    <property type="project" value="UniProtKB-EC"/>
</dbReference>
<dbReference type="InterPro" id="IPR000639">
    <property type="entry name" value="Epox_hydrolase-like"/>
</dbReference>
<dbReference type="SUPFAM" id="SSF53474">
    <property type="entry name" value="alpha/beta-Hydrolases"/>
    <property type="match status" value="1"/>
</dbReference>
<keyword evidence="3" id="KW-1185">Reference proteome</keyword>
<feature type="domain" description="AB hydrolase-1" evidence="1">
    <location>
        <begin position="23"/>
        <end position="276"/>
    </location>
</feature>
<proteinExistence type="predicted"/>
<dbReference type="Pfam" id="PF00561">
    <property type="entry name" value="Abhydrolase_1"/>
    <property type="match status" value="1"/>
</dbReference>
<name>A0A240EF76_9VIBR</name>
<dbReference type="Proteomes" id="UP000219336">
    <property type="component" value="Unassembled WGS sequence"/>
</dbReference>
<dbReference type="PRINTS" id="PR00412">
    <property type="entry name" value="EPOXHYDRLASE"/>
</dbReference>
<dbReference type="InterPro" id="IPR050266">
    <property type="entry name" value="AB_hydrolase_sf"/>
</dbReference>
<organism evidence="2 3">
    <name type="scientific">Vibrio thalassae</name>
    <dbReference type="NCBI Taxonomy" id="1243014"/>
    <lineage>
        <taxon>Bacteria</taxon>
        <taxon>Pseudomonadati</taxon>
        <taxon>Pseudomonadota</taxon>
        <taxon>Gammaproteobacteria</taxon>
        <taxon>Vibrionales</taxon>
        <taxon>Vibrionaceae</taxon>
        <taxon>Vibrio</taxon>
    </lineage>
</organism>
<keyword evidence="2" id="KW-0378">Hydrolase</keyword>
<dbReference type="InterPro" id="IPR000073">
    <property type="entry name" value="AB_hydrolase_1"/>
</dbReference>
<reference evidence="3" key="1">
    <citation type="submission" date="2016-06" db="EMBL/GenBank/DDBJ databases">
        <authorList>
            <person name="Rodrigo-Torres L."/>
            <person name="Arahal R.D."/>
            <person name="Lucena T."/>
        </authorList>
    </citation>
    <scope>NUCLEOTIDE SEQUENCE [LARGE SCALE GENOMIC DNA]</scope>
    <source>
        <strain evidence="3">CECT8203</strain>
    </source>
</reference>